<dbReference type="PANTHER" id="PTHR12603:SF36">
    <property type="entry name" value="RNA BINDING (RRM_RBD_RNP MOTIFS) FAMILY PROTEIN"/>
    <property type="match status" value="1"/>
</dbReference>
<keyword evidence="2" id="KW-0694">RNA-binding</keyword>
<organism evidence="5">
    <name type="scientific">Anthurium amnicola</name>
    <dbReference type="NCBI Taxonomy" id="1678845"/>
    <lineage>
        <taxon>Eukaryota</taxon>
        <taxon>Viridiplantae</taxon>
        <taxon>Streptophyta</taxon>
        <taxon>Embryophyta</taxon>
        <taxon>Tracheophyta</taxon>
        <taxon>Spermatophyta</taxon>
        <taxon>Magnoliopsida</taxon>
        <taxon>Liliopsida</taxon>
        <taxon>Araceae</taxon>
        <taxon>Pothoideae</taxon>
        <taxon>Potheae</taxon>
        <taxon>Anthurium</taxon>
    </lineage>
</organism>
<dbReference type="Pfam" id="PF00076">
    <property type="entry name" value="RRM_1"/>
    <property type="match status" value="1"/>
</dbReference>
<name>A0A1D1ZAC4_9ARAE</name>
<keyword evidence="1" id="KW-0479">Metal-binding</keyword>
<evidence type="ECO:0000259" key="3">
    <source>
        <dbReference type="PROSITE" id="PS50089"/>
    </source>
</evidence>
<dbReference type="InterPro" id="IPR001841">
    <property type="entry name" value="Znf_RING"/>
</dbReference>
<evidence type="ECO:0000256" key="2">
    <source>
        <dbReference type="PROSITE-ProRule" id="PRU00176"/>
    </source>
</evidence>
<keyword evidence="1" id="KW-0862">Zinc</keyword>
<evidence type="ECO:0000313" key="5">
    <source>
        <dbReference type="EMBL" id="JAT63815.1"/>
    </source>
</evidence>
<dbReference type="InterPro" id="IPR013083">
    <property type="entry name" value="Znf_RING/FYVE/PHD"/>
</dbReference>
<dbReference type="Gene3D" id="3.30.70.330">
    <property type="match status" value="1"/>
</dbReference>
<dbReference type="GO" id="GO:0016567">
    <property type="term" value="P:protein ubiquitination"/>
    <property type="evidence" value="ECO:0007669"/>
    <property type="project" value="TreeGrafter"/>
</dbReference>
<keyword evidence="1" id="KW-0863">Zinc-finger</keyword>
<dbReference type="GO" id="GO:0008270">
    <property type="term" value="F:zinc ion binding"/>
    <property type="evidence" value="ECO:0007669"/>
    <property type="project" value="UniProtKB-KW"/>
</dbReference>
<dbReference type="InterPro" id="IPR035979">
    <property type="entry name" value="RBD_domain_sf"/>
</dbReference>
<dbReference type="PROSITE" id="PS50089">
    <property type="entry name" value="ZF_RING_2"/>
    <property type="match status" value="1"/>
</dbReference>
<feature type="domain" description="RING-type" evidence="3">
    <location>
        <begin position="9"/>
        <end position="57"/>
    </location>
</feature>
<dbReference type="GO" id="GO:0030014">
    <property type="term" value="C:CCR4-NOT complex"/>
    <property type="evidence" value="ECO:0007669"/>
    <property type="project" value="InterPro"/>
</dbReference>
<dbReference type="PROSITE" id="PS50102">
    <property type="entry name" value="RRM"/>
    <property type="match status" value="1"/>
</dbReference>
<gene>
    <name evidence="5" type="primary">CNOT4_2</name>
    <name evidence="5" type="ORF">g.84359</name>
</gene>
<dbReference type="SMART" id="SM00360">
    <property type="entry name" value="RRM"/>
    <property type="match status" value="1"/>
</dbReference>
<dbReference type="Pfam" id="PF14570">
    <property type="entry name" value="zf-RING_4"/>
    <property type="match status" value="1"/>
</dbReference>
<dbReference type="CDD" id="cd12438">
    <property type="entry name" value="RRM_CNOT4"/>
    <property type="match status" value="1"/>
</dbReference>
<dbReference type="SUPFAM" id="SSF54928">
    <property type="entry name" value="RNA-binding domain, RBD"/>
    <property type="match status" value="1"/>
</dbReference>
<dbReference type="AlphaFoldDB" id="A0A1D1ZAC4"/>
<dbReference type="EMBL" id="GDJX01004121">
    <property type="protein sequence ID" value="JAT63815.1"/>
    <property type="molecule type" value="Transcribed_RNA"/>
</dbReference>
<dbReference type="InterPro" id="IPR003954">
    <property type="entry name" value="RRM_euk-type"/>
</dbReference>
<dbReference type="Gene3D" id="3.30.40.10">
    <property type="entry name" value="Zinc/RING finger domain, C3HC4 (zinc finger)"/>
    <property type="match status" value="1"/>
</dbReference>
<feature type="domain" description="RRM" evidence="4">
    <location>
        <begin position="109"/>
        <end position="195"/>
    </location>
</feature>
<dbReference type="InterPro" id="IPR034261">
    <property type="entry name" value="CNOT4_RRM"/>
</dbReference>
<dbReference type="CDD" id="cd16618">
    <property type="entry name" value="mRING-HC-C4C4_CNOT4"/>
    <property type="match status" value="1"/>
</dbReference>
<dbReference type="GO" id="GO:0004842">
    <property type="term" value="F:ubiquitin-protein transferase activity"/>
    <property type="evidence" value="ECO:0007669"/>
    <property type="project" value="InterPro"/>
</dbReference>
<dbReference type="InterPro" id="IPR039780">
    <property type="entry name" value="Mot2"/>
</dbReference>
<dbReference type="SMART" id="SM00361">
    <property type="entry name" value="RRM_1"/>
    <property type="match status" value="1"/>
</dbReference>
<dbReference type="InterPro" id="IPR012677">
    <property type="entry name" value="Nucleotide-bd_a/b_plait_sf"/>
</dbReference>
<dbReference type="InterPro" id="IPR000504">
    <property type="entry name" value="RRM_dom"/>
</dbReference>
<protein>
    <submittedName>
        <fullName evidence="5">CCR4-NOT transcription complex subunit 4</fullName>
    </submittedName>
</protein>
<dbReference type="GO" id="GO:0003723">
    <property type="term" value="F:RNA binding"/>
    <property type="evidence" value="ECO:0007669"/>
    <property type="project" value="UniProtKB-UniRule"/>
</dbReference>
<sequence>MSAEGEMICPLCLEEMDVTDRQLKPCECGYEVCVWCWHHIIGTAEKDGLQGICPACRSPYDKERILGKTINTKRLAELNAEKKQKLKRSESKILETRAHLGSCRVIQRNVAYLAGLPVNIATYKILQKKEFLGQYGKVLKVVTIKPNTANQHYLSTNSCSVFVTFSKEEEAIRCIQAINGFIFCGRPLKASFGAAKYCESWLKNVPCKNPRCIYLHDAGQQEDICNREDVTSVCASKLLQSCGTTFGNTQNRSGRSFPPPIQSFCSNAAINRAIVNPLPRHVVDYDRNLCPNGDLLKHGVTFNGAYGSLEECSSISSSIGDMAVHGTQVNKPTMSSSLVPNVIMEPDASMQRPATHQNSKQRATSGHHLSFRSGMLDDSFSLNSWEKNDRLSNSTMEHIGPNVGINSVVEGSVNESSYIHKRTNERFCADSRFLCQQSTAMHDVHCSSIGDASASRLHSVVNSTHFDSEDNLIHGGRTVTCRSTDNYASFPQAFSPGVDAFNSISQGTPLSHFQHHAFLGRELMRSADELEAKSMFFSQPKDREIAAPYKRSTIHFMDSKVDSSEASVIIPTSSEHGYQNLSRVCKLDVLDDCHVEYGSEFSLLENDMVQSTCLREETKRDATEEGIISDIFSLDLVPDDPSICANLGKLLLGTNDETISCSNVSTWKYRNSNVSRFCFARVEDSAKASERTFSLSTDECEHNVNLNKLEMVKSYSACQAQSYNLPVSDDIFSEASPPSVPEVTTASRFAFENRASSFPPGFCPQYNALQDCSFFMFPNSDSLASPHARNSFHLSFSDSNHICPSRPTCNHVIQSSNTDSPDYSSPEINQRVSKWGLDSMNLSGLTEIMDNGRVGFWEKLVQPTKR</sequence>
<reference evidence="5" key="1">
    <citation type="submission" date="2015-07" db="EMBL/GenBank/DDBJ databases">
        <title>Transcriptome Assembly of Anthurium amnicola.</title>
        <authorList>
            <person name="Suzuki J."/>
        </authorList>
    </citation>
    <scope>NUCLEOTIDE SEQUENCE</scope>
</reference>
<proteinExistence type="predicted"/>
<evidence type="ECO:0000256" key="1">
    <source>
        <dbReference type="PROSITE-ProRule" id="PRU00175"/>
    </source>
</evidence>
<dbReference type="PANTHER" id="PTHR12603">
    <property type="entry name" value="CCR4-NOT TRANSCRIPTION COMPLEX RELATED"/>
    <property type="match status" value="1"/>
</dbReference>
<accession>A0A1D1ZAC4</accession>
<dbReference type="InterPro" id="IPR039515">
    <property type="entry name" value="NOT4_mRING-HC-C4C4"/>
</dbReference>
<dbReference type="SUPFAM" id="SSF57850">
    <property type="entry name" value="RING/U-box"/>
    <property type="match status" value="1"/>
</dbReference>
<evidence type="ECO:0000259" key="4">
    <source>
        <dbReference type="PROSITE" id="PS50102"/>
    </source>
</evidence>